<dbReference type="FunFam" id="2.60.40.10:FF:000495">
    <property type="entry name" value="Periplasmic beta-glucosidase"/>
    <property type="match status" value="1"/>
</dbReference>
<dbReference type="InterPro" id="IPR036881">
    <property type="entry name" value="Glyco_hydro_3_C_sf"/>
</dbReference>
<name>A0A4Q0VMW6_9BACI</name>
<reference evidence="4 5" key="1">
    <citation type="journal article" date="2019" name="Int. J. Syst. Evol. Microbiol.">
        <title>Anaerobacillus alkaliphilus sp. nov., a novel alkaliphilic and moderately halophilic bacterium.</title>
        <authorList>
            <person name="Borsodi A.K."/>
            <person name="Aszalos J.M."/>
            <person name="Bihari P."/>
            <person name="Nagy I."/>
            <person name="Schumann P."/>
            <person name="Sproer C."/>
            <person name="Kovacs A.L."/>
            <person name="Boka K."/>
            <person name="Dobosy P."/>
            <person name="Ovari M."/>
            <person name="Szili-Kovacs T."/>
            <person name="Toth E."/>
        </authorList>
    </citation>
    <scope>NUCLEOTIDE SEQUENCE [LARGE SCALE GENOMIC DNA]</scope>
    <source>
        <strain evidence="4 5">B16-10</strain>
    </source>
</reference>
<dbReference type="GO" id="GO:0005975">
    <property type="term" value="P:carbohydrate metabolic process"/>
    <property type="evidence" value="ECO:0007669"/>
    <property type="project" value="InterPro"/>
</dbReference>
<accession>A0A4Q0VMW6</accession>
<keyword evidence="2 4" id="KW-0378">Hydrolase</keyword>
<dbReference type="OrthoDB" id="9805821at2"/>
<dbReference type="PRINTS" id="PR00133">
    <property type="entry name" value="GLHYDRLASE3"/>
</dbReference>
<dbReference type="Pfam" id="PF00933">
    <property type="entry name" value="Glyco_hydro_3"/>
    <property type="match status" value="1"/>
</dbReference>
<dbReference type="PANTHER" id="PTHR42715">
    <property type="entry name" value="BETA-GLUCOSIDASE"/>
    <property type="match status" value="1"/>
</dbReference>
<dbReference type="Gene3D" id="3.40.50.1700">
    <property type="entry name" value="Glycoside hydrolase family 3 C-terminal domain"/>
    <property type="match status" value="1"/>
</dbReference>
<comment type="similarity">
    <text evidence="1">Belongs to the glycosyl hydrolase 3 family.</text>
</comment>
<dbReference type="AlphaFoldDB" id="A0A4Q0VMW6"/>
<dbReference type="InterPro" id="IPR013783">
    <property type="entry name" value="Ig-like_fold"/>
</dbReference>
<organism evidence="4 5">
    <name type="scientific">Anaerobacillus alkaliphilus</name>
    <dbReference type="NCBI Taxonomy" id="1548597"/>
    <lineage>
        <taxon>Bacteria</taxon>
        <taxon>Bacillati</taxon>
        <taxon>Bacillota</taxon>
        <taxon>Bacilli</taxon>
        <taxon>Bacillales</taxon>
        <taxon>Bacillaceae</taxon>
        <taxon>Anaerobacillus</taxon>
    </lineage>
</organism>
<dbReference type="PANTHER" id="PTHR42715:SF10">
    <property type="entry name" value="BETA-GLUCOSIDASE"/>
    <property type="match status" value="1"/>
</dbReference>
<dbReference type="RefSeq" id="WP_129080360.1">
    <property type="nucleotide sequence ID" value="NZ_QOUX01000047.1"/>
</dbReference>
<dbReference type="SMART" id="SM01217">
    <property type="entry name" value="Fn3_like"/>
    <property type="match status" value="1"/>
</dbReference>
<proteinExistence type="inferred from homology"/>
<dbReference type="SUPFAM" id="SSF51445">
    <property type="entry name" value="(Trans)glycosidases"/>
    <property type="match status" value="1"/>
</dbReference>
<evidence type="ECO:0000313" key="5">
    <source>
        <dbReference type="Proteomes" id="UP000290649"/>
    </source>
</evidence>
<dbReference type="InterPro" id="IPR017853">
    <property type="entry name" value="GH"/>
</dbReference>
<dbReference type="Gene3D" id="3.20.20.300">
    <property type="entry name" value="Glycoside hydrolase, family 3, N-terminal domain"/>
    <property type="match status" value="1"/>
</dbReference>
<dbReference type="GO" id="GO:0008422">
    <property type="term" value="F:beta-glucosidase activity"/>
    <property type="evidence" value="ECO:0007669"/>
    <property type="project" value="UniProtKB-ARBA"/>
</dbReference>
<sequence>MKNKDLIRQMTIEEKASLMSGGNFWNTQAIERLGIPSIMLTDGPHGLRKQGGKADHIGMNQSIPATCFPPAATLANSWDLELVEDVGRSIGKEAATEKVSVLLGPGLNIKRNPLCGRNFEYFSEDPFLSGKVAASMIKGIQSNGISACPKHYAVNSQEHLRMTIDEVVDERALREVYLEGFRYAVEEGKPKVLMSSYNKVNGEYANENTHLMNDILYGEWKYEGVVVTDWGGNHDRVKGLLAGNQLEMPSTGGITDKEIVDAVKSGELSEAVLDERVDRLLGLVFETTETLKKEVEVDCEDHHLKAIDAARRSIVLLKNENQILPLKENQNIAVIGDFAKIPRYQGAGSSLIEPTKLDNAWDKLTETSLKIVGYEQGYKRFGGRSNNLMKKALTLAKQADIVLLFLGLDEGSETEGLDRTDMKLKENQLTLVNELGKVHENVVVVLSGGSVIEMPFVDDVKAILHTYLGGQGGATALKDILIGSFNPSGKLAETYPMKYEDVPSAPYYPGLEATSEHRESIYIGYRYFDTAKVPVLFPFGFGLSYTQFEYSEMMVNGTSISFTIKNVGEMVGEEIAQFYIKPLSPKVFRANKELKGFVKVHLEPNEVKQVTIDFNHQAFAYFNIEVNQWSVESGEYELQIGSSIDGIRLSKTVVIQGDDADNPYDQELFKHYYDLDISNIPDKTFHLLLGYKPPNPYWDRTKKLEYHDTIFQLKYKKGIGQFTYFSVILIQSFLRLIGKRSTAHNFTFVLNMPFRQIERFSQGKISRKMIERFLKVVNLGN</sequence>
<dbReference type="Proteomes" id="UP000290649">
    <property type="component" value="Unassembled WGS sequence"/>
</dbReference>
<dbReference type="InterPro" id="IPR002772">
    <property type="entry name" value="Glyco_hydro_3_C"/>
</dbReference>
<dbReference type="InterPro" id="IPR050288">
    <property type="entry name" value="Cellulose_deg_GH3"/>
</dbReference>
<evidence type="ECO:0000259" key="3">
    <source>
        <dbReference type="SMART" id="SM01217"/>
    </source>
</evidence>
<evidence type="ECO:0000313" key="4">
    <source>
        <dbReference type="EMBL" id="RXI96384.1"/>
    </source>
</evidence>
<dbReference type="InterPro" id="IPR026891">
    <property type="entry name" value="Fn3-like"/>
</dbReference>
<protein>
    <submittedName>
        <fullName evidence="4">Glycosyl hydrolase</fullName>
    </submittedName>
</protein>
<feature type="domain" description="Fibronectin type III-like" evidence="3">
    <location>
        <begin position="574"/>
        <end position="644"/>
    </location>
</feature>
<dbReference type="Gene3D" id="2.60.40.10">
    <property type="entry name" value="Immunoglobulins"/>
    <property type="match status" value="1"/>
</dbReference>
<evidence type="ECO:0000256" key="1">
    <source>
        <dbReference type="ARBA" id="ARBA00005336"/>
    </source>
</evidence>
<dbReference type="InterPro" id="IPR001764">
    <property type="entry name" value="Glyco_hydro_3_N"/>
</dbReference>
<dbReference type="Pfam" id="PF01915">
    <property type="entry name" value="Glyco_hydro_3_C"/>
    <property type="match status" value="1"/>
</dbReference>
<dbReference type="EMBL" id="QOUX01000047">
    <property type="protein sequence ID" value="RXI96384.1"/>
    <property type="molecule type" value="Genomic_DNA"/>
</dbReference>
<evidence type="ECO:0000256" key="2">
    <source>
        <dbReference type="ARBA" id="ARBA00022801"/>
    </source>
</evidence>
<comment type="caution">
    <text evidence="4">The sequence shown here is derived from an EMBL/GenBank/DDBJ whole genome shotgun (WGS) entry which is preliminary data.</text>
</comment>
<dbReference type="InterPro" id="IPR036962">
    <property type="entry name" value="Glyco_hydro_3_N_sf"/>
</dbReference>
<dbReference type="SUPFAM" id="SSF52279">
    <property type="entry name" value="Beta-D-glucan exohydrolase, C-terminal domain"/>
    <property type="match status" value="1"/>
</dbReference>
<gene>
    <name evidence="4" type="ORF">DS745_21965</name>
</gene>
<dbReference type="Pfam" id="PF14310">
    <property type="entry name" value="Fn3-like"/>
    <property type="match status" value="1"/>
</dbReference>
<keyword evidence="5" id="KW-1185">Reference proteome</keyword>